<name>A0A8T0ZWJ9_9STRA</name>
<dbReference type="Proteomes" id="UP000760860">
    <property type="component" value="Unassembled WGS sequence"/>
</dbReference>
<proteinExistence type="predicted"/>
<dbReference type="EMBL" id="RCMV01000012">
    <property type="protein sequence ID" value="KAG3228677.1"/>
    <property type="molecule type" value="Genomic_DNA"/>
</dbReference>
<evidence type="ECO:0000259" key="1">
    <source>
        <dbReference type="Pfam" id="PF12697"/>
    </source>
</evidence>
<dbReference type="InterPro" id="IPR029058">
    <property type="entry name" value="AB_hydrolase_fold"/>
</dbReference>
<dbReference type="Gene3D" id="3.40.50.1820">
    <property type="entry name" value="alpha/beta hydrolase"/>
    <property type="match status" value="1"/>
</dbReference>
<feature type="domain" description="AB hydrolase-1" evidence="1">
    <location>
        <begin position="6"/>
        <end position="156"/>
    </location>
</feature>
<dbReference type="EMBL" id="RCMG01000018">
    <property type="protein sequence ID" value="KAG2867895.1"/>
    <property type="molecule type" value="Genomic_DNA"/>
</dbReference>
<sequence>MSGATLLFAHGGGFCKQIWDPIIRRLKISPIVHQLATEFVTFDFPYHGTKRDESVAPKLHESNPTSLRVYHPAQDVLPSTTAEVQRQVQLLRENYDAKGERPALIGIGHSMGAGALWNAEVQDPGTFDGLILFEPVYGEDDPVVTDKYLRFMDHELKRPKCSVRFHRGERSNMFFTPHFEHAVKLCPEIYSIGEPMKNCAHLMVLEDPESTTNEIVNDLVKTAPFRKDTPK</sequence>
<gene>
    <name evidence="2" type="ORF">PC113_g1537</name>
    <name evidence="3" type="ORF">PC129_g834</name>
</gene>
<evidence type="ECO:0000313" key="3">
    <source>
        <dbReference type="EMBL" id="KAG3228677.1"/>
    </source>
</evidence>
<comment type="caution">
    <text evidence="2">The sequence shown here is derived from an EMBL/GenBank/DDBJ whole genome shotgun (WGS) entry which is preliminary data.</text>
</comment>
<evidence type="ECO:0000313" key="4">
    <source>
        <dbReference type="Proteomes" id="UP000735874"/>
    </source>
</evidence>
<dbReference type="AlphaFoldDB" id="A0A8T0ZWJ9"/>
<evidence type="ECO:0000313" key="2">
    <source>
        <dbReference type="EMBL" id="KAG2867895.1"/>
    </source>
</evidence>
<reference evidence="2" key="1">
    <citation type="submission" date="2018-10" db="EMBL/GenBank/DDBJ databases">
        <title>Effector identification in a new, highly contiguous assembly of the strawberry crown rot pathogen Phytophthora cactorum.</title>
        <authorList>
            <person name="Armitage A.D."/>
            <person name="Nellist C.F."/>
            <person name="Bates H."/>
            <person name="Vickerstaff R.J."/>
            <person name="Harrison R.J."/>
        </authorList>
    </citation>
    <scope>NUCLEOTIDE SEQUENCE</scope>
    <source>
        <strain evidence="2">15-7</strain>
        <strain evidence="3">P421</strain>
    </source>
</reference>
<dbReference type="VEuPathDB" id="FungiDB:PC110_g464"/>
<dbReference type="Proteomes" id="UP000735874">
    <property type="component" value="Unassembled WGS sequence"/>
</dbReference>
<protein>
    <recommendedName>
        <fullName evidence="1">AB hydrolase-1 domain-containing protein</fullName>
    </recommendedName>
</protein>
<dbReference type="InterPro" id="IPR000073">
    <property type="entry name" value="AB_hydrolase_1"/>
</dbReference>
<organism evidence="2 4">
    <name type="scientific">Phytophthora cactorum</name>
    <dbReference type="NCBI Taxonomy" id="29920"/>
    <lineage>
        <taxon>Eukaryota</taxon>
        <taxon>Sar</taxon>
        <taxon>Stramenopiles</taxon>
        <taxon>Oomycota</taxon>
        <taxon>Peronosporomycetes</taxon>
        <taxon>Peronosporales</taxon>
        <taxon>Peronosporaceae</taxon>
        <taxon>Phytophthora</taxon>
    </lineage>
</organism>
<dbReference type="Pfam" id="PF12697">
    <property type="entry name" value="Abhydrolase_6"/>
    <property type="match status" value="1"/>
</dbReference>
<accession>A0A8T0ZWJ9</accession>
<dbReference type="SUPFAM" id="SSF53474">
    <property type="entry name" value="alpha/beta-Hydrolases"/>
    <property type="match status" value="1"/>
</dbReference>